<dbReference type="PANTHER" id="PTHR46513:SF44">
    <property type="entry name" value="LDL RECEPTOR RELATED PROTEIN 4"/>
    <property type="match status" value="1"/>
</dbReference>
<proteinExistence type="predicted"/>
<protein>
    <recommendedName>
        <fullName evidence="4">Low-density lipoprotein receptor repeat class B</fullName>
    </recommendedName>
</protein>
<evidence type="ECO:0000313" key="3">
    <source>
        <dbReference type="Proteomes" id="UP000252519"/>
    </source>
</evidence>
<organism evidence="2 3">
    <name type="scientific">Ancylostoma caninum</name>
    <name type="common">Dog hookworm</name>
    <dbReference type="NCBI Taxonomy" id="29170"/>
    <lineage>
        <taxon>Eukaryota</taxon>
        <taxon>Metazoa</taxon>
        <taxon>Ecdysozoa</taxon>
        <taxon>Nematoda</taxon>
        <taxon>Chromadorea</taxon>
        <taxon>Rhabditida</taxon>
        <taxon>Rhabditina</taxon>
        <taxon>Rhabditomorpha</taxon>
        <taxon>Strongyloidea</taxon>
        <taxon>Ancylostomatidae</taxon>
        <taxon>Ancylostomatinae</taxon>
        <taxon>Ancylostoma</taxon>
    </lineage>
</organism>
<dbReference type="InterPro" id="IPR050778">
    <property type="entry name" value="Cueball_EGF_LRP_Nidogen"/>
</dbReference>
<dbReference type="PANTHER" id="PTHR46513">
    <property type="entry name" value="VITELLOGENIN RECEPTOR-LIKE PROTEIN-RELATED-RELATED"/>
    <property type="match status" value="1"/>
</dbReference>
<dbReference type="OrthoDB" id="72419at2759"/>
<feature type="non-terminal residue" evidence="2">
    <location>
        <position position="1"/>
    </location>
</feature>
<feature type="chain" id="PRO_5016661424" description="Low-density lipoprotein receptor repeat class B" evidence="1">
    <location>
        <begin position="18"/>
        <end position="129"/>
    </location>
</feature>
<keyword evidence="3" id="KW-1185">Reference proteome</keyword>
<dbReference type="SUPFAM" id="SSF63825">
    <property type="entry name" value="YWTD domain"/>
    <property type="match status" value="1"/>
</dbReference>
<dbReference type="AlphaFoldDB" id="A0A368FNG4"/>
<dbReference type="EMBL" id="JOJR01001112">
    <property type="protein sequence ID" value="RCN32345.1"/>
    <property type="molecule type" value="Genomic_DNA"/>
</dbReference>
<feature type="signal peptide" evidence="1">
    <location>
        <begin position="1"/>
        <end position="17"/>
    </location>
</feature>
<reference evidence="2 3" key="1">
    <citation type="submission" date="2014-10" db="EMBL/GenBank/DDBJ databases">
        <title>Draft genome of the hookworm Ancylostoma caninum.</title>
        <authorList>
            <person name="Mitreva M."/>
        </authorList>
    </citation>
    <scope>NUCLEOTIDE SEQUENCE [LARGE SCALE GENOMIC DNA]</scope>
    <source>
        <strain evidence="2 3">Baltimore</strain>
    </source>
</reference>
<dbReference type="SMART" id="SM00135">
    <property type="entry name" value="LY"/>
    <property type="match status" value="2"/>
</dbReference>
<name>A0A368FNG4_ANCCA</name>
<evidence type="ECO:0000256" key="1">
    <source>
        <dbReference type="SAM" id="SignalP"/>
    </source>
</evidence>
<evidence type="ECO:0000313" key="2">
    <source>
        <dbReference type="EMBL" id="RCN32345.1"/>
    </source>
</evidence>
<dbReference type="STRING" id="29170.A0A368FNG4"/>
<dbReference type="InterPro" id="IPR011042">
    <property type="entry name" value="6-blade_b-propeller_TolB-like"/>
</dbReference>
<keyword evidence="1" id="KW-0732">Signal</keyword>
<dbReference type="InterPro" id="IPR000033">
    <property type="entry name" value="LDLR_classB_rpt"/>
</dbReference>
<dbReference type="Proteomes" id="UP000252519">
    <property type="component" value="Unassembled WGS sequence"/>
</dbReference>
<evidence type="ECO:0008006" key="4">
    <source>
        <dbReference type="Google" id="ProtNLM"/>
    </source>
</evidence>
<dbReference type="Gene3D" id="2.120.10.30">
    <property type="entry name" value="TolB, C-terminal domain"/>
    <property type="match status" value="1"/>
</dbReference>
<comment type="caution">
    <text evidence="2">The sequence shown here is derived from an EMBL/GenBank/DDBJ whole genome shotgun (WGS) entry which is preliminary data.</text>
</comment>
<gene>
    <name evidence="2" type="ORF">ANCCAN_21856</name>
</gene>
<sequence>LHRIILILCLLHQGVNREGFTRKFYDIDFDPVDRAIFWIDASTGYIRKCNLDGSNAEDVMSIPNSVKVFRLDYFSRNIYWIDAALNRISVTSIGTAHAKFIVSRGVNKFQTLALDLIDRHVYFSSTFFH</sequence>
<accession>A0A368FNG4</accession>